<evidence type="ECO:0000313" key="2">
    <source>
        <dbReference type="Proteomes" id="UP001199206"/>
    </source>
</evidence>
<accession>A0ABS8HMR0</accession>
<organism evidence="1 2">
    <name type="scientific">Xanthomonas cassavae CFBP 4642</name>
    <dbReference type="NCBI Taxonomy" id="1219375"/>
    <lineage>
        <taxon>Bacteria</taxon>
        <taxon>Pseudomonadati</taxon>
        <taxon>Pseudomonadota</taxon>
        <taxon>Gammaproteobacteria</taxon>
        <taxon>Lysobacterales</taxon>
        <taxon>Lysobacteraceae</taxon>
        <taxon>Xanthomonas</taxon>
    </lineage>
</organism>
<dbReference type="InterPro" id="IPR036390">
    <property type="entry name" value="WH_DNA-bd_sf"/>
</dbReference>
<evidence type="ECO:0000313" key="1">
    <source>
        <dbReference type="EMBL" id="MCC4622596.1"/>
    </source>
</evidence>
<sequence length="92" mass="9951">MVSAQRPADAQIVAVMRQLLAQRLPQHSICPSEVARALSDDVAVWRALMPQVRAVAADAAGKGLVRITQQGRTVDLATARGPIRLMRGPHFD</sequence>
<gene>
    <name evidence="1" type="ORF">LL965_22090</name>
</gene>
<dbReference type="EMBL" id="JAJGQJ010000119">
    <property type="protein sequence ID" value="MCC4622596.1"/>
    <property type="molecule type" value="Genomic_DNA"/>
</dbReference>
<keyword evidence="2" id="KW-1185">Reference proteome</keyword>
<name>A0ABS8HMR0_9XANT</name>
<proteinExistence type="predicted"/>
<dbReference type="RefSeq" id="WP_029218331.1">
    <property type="nucleotide sequence ID" value="NZ_CAWLZN010000001.1"/>
</dbReference>
<dbReference type="Pfam" id="PF11625">
    <property type="entry name" value="DUF3253"/>
    <property type="match status" value="1"/>
</dbReference>
<reference evidence="1 2" key="1">
    <citation type="submission" date="2021-10" db="EMBL/GenBank/DDBJ databases">
        <title>Genome sequencing of Xanthomonas strains from NCPPB.</title>
        <authorList>
            <person name="Hussein R."/>
            <person name="Harrison J."/>
            <person name="Studholme D.J."/>
            <person name="Vicente J."/>
            <person name="Grant M."/>
        </authorList>
    </citation>
    <scope>NUCLEOTIDE SEQUENCE [LARGE SCALE GENOMIC DNA]</scope>
    <source>
        <strain evidence="1 2">NCPPB 101</strain>
    </source>
</reference>
<dbReference type="InterPro" id="IPR036388">
    <property type="entry name" value="WH-like_DNA-bd_sf"/>
</dbReference>
<comment type="caution">
    <text evidence="1">The sequence shown here is derived from an EMBL/GenBank/DDBJ whole genome shotgun (WGS) entry which is preliminary data.</text>
</comment>
<dbReference type="InterPro" id="IPR021660">
    <property type="entry name" value="DUF3253"/>
</dbReference>
<dbReference type="Gene3D" id="1.10.10.10">
    <property type="entry name" value="Winged helix-like DNA-binding domain superfamily/Winged helix DNA-binding domain"/>
    <property type="match status" value="1"/>
</dbReference>
<protein>
    <submittedName>
        <fullName evidence="1">DUF3253 domain-containing protein</fullName>
    </submittedName>
</protein>
<dbReference type="SUPFAM" id="SSF46785">
    <property type="entry name" value="Winged helix' DNA-binding domain"/>
    <property type="match status" value="1"/>
</dbReference>
<dbReference type="Proteomes" id="UP001199206">
    <property type="component" value="Unassembled WGS sequence"/>
</dbReference>